<evidence type="ECO:0000313" key="11">
    <source>
        <dbReference type="Proteomes" id="UP001327957"/>
    </source>
</evidence>
<proteinExistence type="inferred from homology"/>
<feature type="transmembrane region" description="Helical" evidence="8">
    <location>
        <begin position="127"/>
        <end position="146"/>
    </location>
</feature>
<dbReference type="FunFam" id="1.20.1250.20:FF:000011">
    <property type="entry name" value="MFS multidrug transporter, putative"/>
    <property type="match status" value="1"/>
</dbReference>
<feature type="transmembrane region" description="Helical" evidence="8">
    <location>
        <begin position="215"/>
        <end position="236"/>
    </location>
</feature>
<dbReference type="AlphaFoldDB" id="A0AAV9SSZ8"/>
<evidence type="ECO:0000256" key="6">
    <source>
        <dbReference type="ARBA" id="ARBA00023180"/>
    </source>
</evidence>
<evidence type="ECO:0000313" key="10">
    <source>
        <dbReference type="EMBL" id="KAK6206405.1"/>
    </source>
</evidence>
<dbReference type="PANTHER" id="PTHR23502">
    <property type="entry name" value="MAJOR FACILITATOR SUPERFAMILY"/>
    <property type="match status" value="1"/>
</dbReference>
<feature type="transmembrane region" description="Helical" evidence="8">
    <location>
        <begin position="427"/>
        <end position="450"/>
    </location>
</feature>
<dbReference type="SUPFAM" id="SSF103473">
    <property type="entry name" value="MFS general substrate transporter"/>
    <property type="match status" value="1"/>
</dbReference>
<keyword evidence="11" id="KW-1185">Reference proteome</keyword>
<dbReference type="InterPro" id="IPR011701">
    <property type="entry name" value="MFS"/>
</dbReference>
<feature type="transmembrane region" description="Helical" evidence="8">
    <location>
        <begin position="61"/>
        <end position="83"/>
    </location>
</feature>
<dbReference type="PROSITE" id="PS50850">
    <property type="entry name" value="MFS"/>
    <property type="match status" value="1"/>
</dbReference>
<dbReference type="InterPro" id="IPR036259">
    <property type="entry name" value="MFS_trans_sf"/>
</dbReference>
<dbReference type="EMBL" id="JASAOK010000055">
    <property type="protein sequence ID" value="KAK6206405.1"/>
    <property type="molecule type" value="Genomic_DNA"/>
</dbReference>
<dbReference type="Pfam" id="PF07690">
    <property type="entry name" value="MFS_1"/>
    <property type="match status" value="1"/>
</dbReference>
<evidence type="ECO:0000259" key="9">
    <source>
        <dbReference type="PROSITE" id="PS50850"/>
    </source>
</evidence>
<comment type="caution">
    <text evidence="10">The sequence shown here is derived from an EMBL/GenBank/DDBJ whole genome shotgun (WGS) entry which is preliminary data.</text>
</comment>
<keyword evidence="6" id="KW-0325">Glycoprotein</keyword>
<comment type="similarity">
    <text evidence="2">Belongs to the major facilitator superfamily.</text>
</comment>
<dbReference type="Gene3D" id="1.20.1250.20">
    <property type="entry name" value="MFS general substrate transporter like domains"/>
    <property type="match status" value="1"/>
</dbReference>
<feature type="transmembrane region" description="Helical" evidence="8">
    <location>
        <begin position="394"/>
        <end position="415"/>
    </location>
</feature>
<evidence type="ECO:0000256" key="5">
    <source>
        <dbReference type="ARBA" id="ARBA00023136"/>
    </source>
</evidence>
<organism evidence="10 11">
    <name type="scientific">Colletotrichum tabaci</name>
    <dbReference type="NCBI Taxonomy" id="1209068"/>
    <lineage>
        <taxon>Eukaryota</taxon>
        <taxon>Fungi</taxon>
        <taxon>Dikarya</taxon>
        <taxon>Ascomycota</taxon>
        <taxon>Pezizomycotina</taxon>
        <taxon>Sordariomycetes</taxon>
        <taxon>Hypocreomycetidae</taxon>
        <taxon>Glomerellales</taxon>
        <taxon>Glomerellaceae</taxon>
        <taxon>Colletotrichum</taxon>
        <taxon>Colletotrichum destructivum species complex</taxon>
    </lineage>
</organism>
<gene>
    <name evidence="10" type="ORF">QIS74_13576</name>
</gene>
<name>A0AAV9SSZ8_9PEZI</name>
<evidence type="ECO:0000256" key="7">
    <source>
        <dbReference type="SAM" id="MobiDB-lite"/>
    </source>
</evidence>
<sequence length="498" mass="53488">MSRDKPDVAERSTVERGPEQELEKSGVEGEGLRDPNIVDFDGPNDPEHPLNWSTTRKTTSIVIVSLTALLSPVGSTISAAAAADIMQHFGTSDEMLGTLVTTIYLLGYAFGPMVIAPLSELYGRAIVFRSCTLLFVVFNVACAVANSFGSLVVYRLLAGIAGSCAGTLGASSIADMIAREKRGTVMSAYIMGPTLGPTIGPIIGGNITAAAGWRWGFWLMAIASGVMAVFVVLFLHESYPYVILKRKTARLRRTTGNQNLRSALDTSKTPSQLFAFSILRPFKMLVSPIVFLMSAYAATVFSYAYLCFTTFPRIFKDQYGFGSGASGLTSIGIGVGFIVGLLFVGAVSDRWSAHLTKGNGGVAKPEYRLPTFVVGAVFVPIGLFWYGWSAEYKAHWIVPIIGTAFTGIGIVTAYTTTATYLIDAYTVFSASVMAASAILRCLFGALLPLAGSAMFDALGVGWGNSVLGFISLAFLPLPFILFFYGERIRKSRLFKMDL</sequence>
<feature type="compositionally biased region" description="Basic and acidic residues" evidence="7">
    <location>
        <begin position="1"/>
        <end position="33"/>
    </location>
</feature>
<dbReference type="Proteomes" id="UP001327957">
    <property type="component" value="Unassembled WGS sequence"/>
</dbReference>
<feature type="domain" description="Major facilitator superfamily (MFS) profile" evidence="9">
    <location>
        <begin position="60"/>
        <end position="488"/>
    </location>
</feature>
<reference evidence="10 11" key="1">
    <citation type="submission" date="2023-04" db="EMBL/GenBank/DDBJ databases">
        <title>Colletotrichum tabacum stain YC1 causing leaf anthracnose on Nicotiana tabacum(L.) cv.</title>
        <authorList>
            <person name="Ji Z."/>
            <person name="Wang M."/>
            <person name="Zhang J."/>
            <person name="Wang N."/>
            <person name="Zhou Z."/>
        </authorList>
    </citation>
    <scope>NUCLEOTIDE SEQUENCE [LARGE SCALE GENOMIC DNA]</scope>
    <source>
        <strain evidence="10 11">YC1</strain>
    </source>
</reference>
<keyword evidence="3 8" id="KW-0812">Transmembrane</keyword>
<feature type="transmembrane region" description="Helical" evidence="8">
    <location>
        <begin position="462"/>
        <end position="485"/>
    </location>
</feature>
<keyword evidence="5 8" id="KW-0472">Membrane</keyword>
<evidence type="ECO:0000256" key="1">
    <source>
        <dbReference type="ARBA" id="ARBA00004141"/>
    </source>
</evidence>
<dbReference type="CDD" id="cd17323">
    <property type="entry name" value="MFS_Tpo1_MDR_like"/>
    <property type="match status" value="1"/>
</dbReference>
<feature type="transmembrane region" description="Helical" evidence="8">
    <location>
        <begin position="186"/>
        <end position="209"/>
    </location>
</feature>
<dbReference type="GO" id="GO:0016020">
    <property type="term" value="C:membrane"/>
    <property type="evidence" value="ECO:0007669"/>
    <property type="project" value="UniProtKB-SubCell"/>
</dbReference>
<protein>
    <submittedName>
        <fullName evidence="10">Cycloheximide resistance protein</fullName>
    </submittedName>
</protein>
<comment type="subcellular location">
    <subcellularLocation>
        <location evidence="1">Membrane</location>
        <topology evidence="1">Multi-pass membrane protein</topology>
    </subcellularLocation>
</comment>
<evidence type="ECO:0000256" key="8">
    <source>
        <dbReference type="SAM" id="Phobius"/>
    </source>
</evidence>
<feature type="transmembrane region" description="Helical" evidence="8">
    <location>
        <begin position="326"/>
        <end position="348"/>
    </location>
</feature>
<feature type="transmembrane region" description="Helical" evidence="8">
    <location>
        <begin position="369"/>
        <end position="388"/>
    </location>
</feature>
<dbReference type="InterPro" id="IPR020846">
    <property type="entry name" value="MFS_dom"/>
</dbReference>
<feature type="transmembrane region" description="Helical" evidence="8">
    <location>
        <begin position="152"/>
        <end position="174"/>
    </location>
</feature>
<accession>A0AAV9SSZ8</accession>
<dbReference type="GO" id="GO:0022857">
    <property type="term" value="F:transmembrane transporter activity"/>
    <property type="evidence" value="ECO:0007669"/>
    <property type="project" value="InterPro"/>
</dbReference>
<evidence type="ECO:0000256" key="2">
    <source>
        <dbReference type="ARBA" id="ARBA00008335"/>
    </source>
</evidence>
<feature type="region of interest" description="Disordered" evidence="7">
    <location>
        <begin position="1"/>
        <end position="52"/>
    </location>
</feature>
<feature type="transmembrane region" description="Helical" evidence="8">
    <location>
        <begin position="285"/>
        <end position="306"/>
    </location>
</feature>
<evidence type="ECO:0000256" key="3">
    <source>
        <dbReference type="ARBA" id="ARBA00022692"/>
    </source>
</evidence>
<keyword evidence="4 8" id="KW-1133">Transmembrane helix</keyword>
<dbReference type="PANTHER" id="PTHR23502:SF68">
    <property type="entry name" value="MULTIDRUG TRANSPORTER, PUTATIVE (AFU_ORTHOLOGUE AFUA_3G01120)-RELATED"/>
    <property type="match status" value="1"/>
</dbReference>
<feature type="transmembrane region" description="Helical" evidence="8">
    <location>
        <begin position="95"/>
        <end position="115"/>
    </location>
</feature>
<evidence type="ECO:0000256" key="4">
    <source>
        <dbReference type="ARBA" id="ARBA00022989"/>
    </source>
</evidence>